<keyword evidence="3" id="KW-1015">Disulfide bond</keyword>
<comment type="caution">
    <text evidence="6">The sequence shown here is derived from an EMBL/GenBank/DDBJ whole genome shotgun (WGS) entry which is preliminary data.</text>
</comment>
<evidence type="ECO:0000256" key="2">
    <source>
        <dbReference type="ARBA" id="ARBA00022748"/>
    </source>
</evidence>
<organism evidence="6 7">
    <name type="scientific">Arcticibacter tournemirensis</name>
    <dbReference type="NCBI Taxonomy" id="699437"/>
    <lineage>
        <taxon>Bacteria</taxon>
        <taxon>Pseudomonadati</taxon>
        <taxon>Bacteroidota</taxon>
        <taxon>Sphingobacteriia</taxon>
        <taxon>Sphingobacteriales</taxon>
        <taxon>Sphingobacteriaceae</taxon>
        <taxon>Arcticibacter</taxon>
    </lineage>
</organism>
<sequence>MKKIILGLIVTGLSLTTHLFSQTPNNTDRGYLVKVGDQAPDNFELTLTDGTKTSLKALRGKVVVLQFTASWCSVCRKEMPELEKQVWQTYKDRDFVLIGVDRDEPLEKVKTFKKAMNVTYPFALDPGADIFGRFAAKEAGVTRNVVIDRKGKIAFLTRLYDQKEFNTMISVIDRLTKGPTARNIDSK</sequence>
<dbReference type="CDD" id="cd02966">
    <property type="entry name" value="TlpA_like_family"/>
    <property type="match status" value="1"/>
</dbReference>
<evidence type="ECO:0000256" key="4">
    <source>
        <dbReference type="ARBA" id="ARBA00023284"/>
    </source>
</evidence>
<dbReference type="GO" id="GO:0030313">
    <property type="term" value="C:cell envelope"/>
    <property type="evidence" value="ECO:0007669"/>
    <property type="project" value="UniProtKB-SubCell"/>
</dbReference>
<dbReference type="PROSITE" id="PS51352">
    <property type="entry name" value="THIOREDOXIN_2"/>
    <property type="match status" value="1"/>
</dbReference>
<dbReference type="InterPro" id="IPR036249">
    <property type="entry name" value="Thioredoxin-like_sf"/>
</dbReference>
<evidence type="ECO:0000256" key="3">
    <source>
        <dbReference type="ARBA" id="ARBA00023157"/>
    </source>
</evidence>
<dbReference type="GO" id="GO:0017004">
    <property type="term" value="P:cytochrome complex assembly"/>
    <property type="evidence" value="ECO:0007669"/>
    <property type="project" value="UniProtKB-KW"/>
</dbReference>
<evidence type="ECO:0000313" key="7">
    <source>
        <dbReference type="Proteomes" id="UP000290848"/>
    </source>
</evidence>
<dbReference type="AlphaFoldDB" id="A0A4V1KIL9"/>
<evidence type="ECO:0000259" key="5">
    <source>
        <dbReference type="PROSITE" id="PS51352"/>
    </source>
</evidence>
<reference evidence="6 7" key="1">
    <citation type="submission" date="2018-12" db="EMBL/GenBank/DDBJ databases">
        <title>The Draft Genome Sequence of the Soil Bacterium Pedobacter tournemirensis R1.</title>
        <authorList>
            <person name="He J."/>
        </authorList>
    </citation>
    <scope>NUCLEOTIDE SEQUENCE [LARGE SCALE GENOMIC DNA]</scope>
    <source>
        <strain evidence="6 7">R1</strain>
    </source>
</reference>
<dbReference type="Gene3D" id="3.40.30.10">
    <property type="entry name" value="Glutaredoxin"/>
    <property type="match status" value="1"/>
</dbReference>
<dbReference type="InterPro" id="IPR013740">
    <property type="entry name" value="Redoxin"/>
</dbReference>
<name>A0A4V1KIL9_9SPHI</name>
<keyword evidence="2" id="KW-0201">Cytochrome c-type biogenesis</keyword>
<proteinExistence type="predicted"/>
<protein>
    <submittedName>
        <fullName evidence="6">TlpA family protein disulfide reductase</fullName>
    </submittedName>
</protein>
<dbReference type="PANTHER" id="PTHR42852:SF6">
    <property type="entry name" value="THIOL:DISULFIDE INTERCHANGE PROTEIN DSBE"/>
    <property type="match status" value="1"/>
</dbReference>
<dbReference type="InterPro" id="IPR050553">
    <property type="entry name" value="Thioredoxin_ResA/DsbE_sf"/>
</dbReference>
<dbReference type="EMBL" id="RXOC01000003">
    <property type="protein sequence ID" value="RXF71152.1"/>
    <property type="molecule type" value="Genomic_DNA"/>
</dbReference>
<dbReference type="SUPFAM" id="SSF52833">
    <property type="entry name" value="Thioredoxin-like"/>
    <property type="match status" value="1"/>
</dbReference>
<keyword evidence="4" id="KW-0676">Redox-active center</keyword>
<evidence type="ECO:0000256" key="1">
    <source>
        <dbReference type="ARBA" id="ARBA00004196"/>
    </source>
</evidence>
<dbReference type="InterPro" id="IPR013766">
    <property type="entry name" value="Thioredoxin_domain"/>
</dbReference>
<feature type="domain" description="Thioredoxin" evidence="5">
    <location>
        <begin position="33"/>
        <end position="177"/>
    </location>
</feature>
<dbReference type="GO" id="GO:0016491">
    <property type="term" value="F:oxidoreductase activity"/>
    <property type="evidence" value="ECO:0007669"/>
    <property type="project" value="InterPro"/>
</dbReference>
<evidence type="ECO:0000313" key="6">
    <source>
        <dbReference type="EMBL" id="RXF71152.1"/>
    </source>
</evidence>
<comment type="subcellular location">
    <subcellularLocation>
        <location evidence="1">Cell envelope</location>
    </subcellularLocation>
</comment>
<gene>
    <name evidence="6" type="ORF">EKH83_05505</name>
</gene>
<dbReference type="RefSeq" id="WP_128768397.1">
    <property type="nucleotide sequence ID" value="NZ_RXOC01000003.1"/>
</dbReference>
<dbReference type="Pfam" id="PF08534">
    <property type="entry name" value="Redoxin"/>
    <property type="match status" value="1"/>
</dbReference>
<dbReference type="PANTHER" id="PTHR42852">
    <property type="entry name" value="THIOL:DISULFIDE INTERCHANGE PROTEIN DSBE"/>
    <property type="match status" value="1"/>
</dbReference>
<dbReference type="Proteomes" id="UP000290848">
    <property type="component" value="Unassembled WGS sequence"/>
</dbReference>
<accession>A0A4V1KIL9</accession>